<dbReference type="GO" id="GO:0005829">
    <property type="term" value="C:cytosol"/>
    <property type="evidence" value="ECO:0007669"/>
    <property type="project" value="TreeGrafter"/>
</dbReference>
<dbReference type="PANTHER" id="PTHR10972">
    <property type="entry name" value="OXYSTEROL-BINDING PROTEIN-RELATED"/>
    <property type="match status" value="1"/>
</dbReference>
<proteinExistence type="inferred from homology"/>
<dbReference type="Gene3D" id="3.30.70.3490">
    <property type="match status" value="1"/>
</dbReference>
<dbReference type="InterPro" id="IPR037239">
    <property type="entry name" value="OSBP_sf"/>
</dbReference>
<evidence type="ECO:0000256" key="1">
    <source>
        <dbReference type="ARBA" id="ARBA00008842"/>
    </source>
</evidence>
<dbReference type="EMBL" id="GGEC01081909">
    <property type="protein sequence ID" value="MBX62393.1"/>
    <property type="molecule type" value="Transcribed_RNA"/>
</dbReference>
<dbReference type="Pfam" id="PF01237">
    <property type="entry name" value="Oxysterol_BP"/>
    <property type="match status" value="1"/>
</dbReference>
<organism evidence="2">
    <name type="scientific">Rhizophora mucronata</name>
    <name type="common">Asiatic mangrove</name>
    <dbReference type="NCBI Taxonomy" id="61149"/>
    <lineage>
        <taxon>Eukaryota</taxon>
        <taxon>Viridiplantae</taxon>
        <taxon>Streptophyta</taxon>
        <taxon>Embryophyta</taxon>
        <taxon>Tracheophyta</taxon>
        <taxon>Spermatophyta</taxon>
        <taxon>Magnoliopsida</taxon>
        <taxon>eudicotyledons</taxon>
        <taxon>Gunneridae</taxon>
        <taxon>Pentapetalae</taxon>
        <taxon>rosids</taxon>
        <taxon>fabids</taxon>
        <taxon>Malpighiales</taxon>
        <taxon>Rhizophoraceae</taxon>
        <taxon>Rhizophora</taxon>
    </lineage>
</organism>
<name>A0A2P2Q5Y6_RHIMU</name>
<evidence type="ECO:0000313" key="2">
    <source>
        <dbReference type="EMBL" id="MBX62393.1"/>
    </source>
</evidence>
<comment type="similarity">
    <text evidence="1">Belongs to the OSBP family.</text>
</comment>
<dbReference type="GO" id="GO:0032934">
    <property type="term" value="F:sterol binding"/>
    <property type="evidence" value="ECO:0007669"/>
    <property type="project" value="TreeGrafter"/>
</dbReference>
<accession>A0A2P2Q5Y6</accession>
<reference evidence="2" key="1">
    <citation type="submission" date="2018-02" db="EMBL/GenBank/DDBJ databases">
        <title>Rhizophora mucronata_Transcriptome.</title>
        <authorList>
            <person name="Meera S.P."/>
            <person name="Sreeshan A."/>
            <person name="Augustine A."/>
        </authorList>
    </citation>
    <scope>NUCLEOTIDE SEQUENCE</scope>
    <source>
        <tissue evidence="2">Leaf</tissue>
    </source>
</reference>
<dbReference type="FunFam" id="3.30.70.3490:FF:000007">
    <property type="entry name" value="Oxysterol-binding protein-related protein 4B"/>
    <property type="match status" value="1"/>
</dbReference>
<dbReference type="GO" id="GO:0016020">
    <property type="term" value="C:membrane"/>
    <property type="evidence" value="ECO:0007669"/>
    <property type="project" value="TreeGrafter"/>
</dbReference>
<dbReference type="Gene3D" id="2.40.160.120">
    <property type="match status" value="1"/>
</dbReference>
<dbReference type="InterPro" id="IPR000648">
    <property type="entry name" value="Oxysterol-bd"/>
</dbReference>
<protein>
    <submittedName>
        <fullName evidence="2">Uncharacterized protein</fullName>
    </submittedName>
</protein>
<sequence length="224" mass="25046">MQNPMQYAHVGTKIEAEVHGKRQLKLLNHGETYVMNSPKLLIGMIPPGVDWVGDVRICCRETGLEAELHYTTSSVFNPRGGYSIRGKIRHSSSTKTFYTINGHWNSTVTAKDIDKGKETIIYNAKEVITGLKTPEIRDLRGIFPSESAVVWSEVSIGILNKNWAEAREAKKAVEEKQRELARDRDSGGETWVPKHFLVSYSKENGFSSSPIEEKVPPAPIVVPL</sequence>
<dbReference type="SUPFAM" id="SSF144000">
    <property type="entry name" value="Oxysterol-binding protein-like"/>
    <property type="match status" value="1"/>
</dbReference>
<dbReference type="PANTHER" id="PTHR10972:SF102">
    <property type="entry name" value="OXYSTEROL-BINDING PROTEIN"/>
    <property type="match status" value="1"/>
</dbReference>
<dbReference type="AlphaFoldDB" id="A0A2P2Q5Y6"/>